<dbReference type="Pfam" id="PF00005">
    <property type="entry name" value="ABC_tran"/>
    <property type="match status" value="1"/>
</dbReference>
<dbReference type="HOGENOM" id="CLU_000604_84_9_11"/>
<dbReference type="Proteomes" id="UP000000771">
    <property type="component" value="Chromosome"/>
</dbReference>
<dbReference type="OrthoDB" id="3237158at2"/>
<dbReference type="Gene3D" id="1.20.1560.10">
    <property type="entry name" value="ABC transporter type 1, transmembrane domain"/>
    <property type="match status" value="1"/>
</dbReference>
<evidence type="ECO:0000256" key="2">
    <source>
        <dbReference type="ARBA" id="ARBA00022692"/>
    </source>
</evidence>
<dbReference type="STRING" id="525909.Afer_0522"/>
<dbReference type="RefSeq" id="WP_015797978.1">
    <property type="nucleotide sequence ID" value="NC_013124.1"/>
</dbReference>
<evidence type="ECO:0000313" key="10">
    <source>
        <dbReference type="EMBL" id="ACU53483.1"/>
    </source>
</evidence>
<dbReference type="GO" id="GO:0016887">
    <property type="term" value="F:ATP hydrolysis activity"/>
    <property type="evidence" value="ECO:0007669"/>
    <property type="project" value="InterPro"/>
</dbReference>
<dbReference type="GO" id="GO:0034775">
    <property type="term" value="P:glutathione transmembrane transport"/>
    <property type="evidence" value="ECO:0007669"/>
    <property type="project" value="InterPro"/>
</dbReference>
<dbReference type="PANTHER" id="PTHR43394">
    <property type="entry name" value="ATP-DEPENDENT PERMEASE MDL1, MITOCHONDRIAL"/>
    <property type="match status" value="1"/>
</dbReference>
<dbReference type="KEGG" id="afo:Afer_0522"/>
<feature type="domain" description="ABC transporter" evidence="8">
    <location>
        <begin position="335"/>
        <end position="552"/>
    </location>
</feature>
<keyword evidence="6 7" id="KW-0472">Membrane</keyword>
<comment type="subcellular location">
    <subcellularLocation>
        <location evidence="1">Cell membrane</location>
        <topology evidence="1">Multi-pass membrane protein</topology>
    </subcellularLocation>
</comment>
<dbReference type="SMART" id="SM00382">
    <property type="entry name" value="AAA"/>
    <property type="match status" value="1"/>
</dbReference>
<feature type="transmembrane region" description="Helical" evidence="7">
    <location>
        <begin position="160"/>
        <end position="178"/>
    </location>
</feature>
<evidence type="ECO:0000313" key="11">
    <source>
        <dbReference type="Proteomes" id="UP000000771"/>
    </source>
</evidence>
<evidence type="ECO:0000256" key="4">
    <source>
        <dbReference type="ARBA" id="ARBA00022840"/>
    </source>
</evidence>
<dbReference type="PROSITE" id="PS50929">
    <property type="entry name" value="ABC_TM1F"/>
    <property type="match status" value="1"/>
</dbReference>
<sequence length="553" mass="57270">MNLVTIIRNHLDSERRLVAGYLGTSLAAALSPAILFAFSAYLLAKSSLRPGILTLGVAVGSVRFFALARGAGQYGERLLGHRLTLRLVRVVRVALYRAVAGAAPHRVPSAIAGTLSRAATGDLDALSSLLLRIAAPLAGAVGAGLVGTVVAWVFNPALGVVLALGLVVTLVVAPAAAARLGRAPTRELAATAEAAHTIALAIADSAPERAGTPGEHTLTDELAAHIRKLARRRRTNAALELIPASLAGLAEALTIAATVAIGAGAIAHHHLEAVELAVVPFLALGLFEATSGIGVSATHLASELASSRRLDSVLALRGRDQPANTTPLPDGPLAIDVEDVSFSYPGATTAILDRLSLSIPPRGRLLVVGESGAGKSTLVGLLRAAWEPTRGTIRLGGVDTRQLTESTVAHHVGYVPQEAWVFDATLAANLRLARPDASDADLVRALGDVGLAPLLARLPDGLQTRLAHDAVSSGEAQRIGLARLLLADQHTWILDEPTANVDGETEDDLVALLARLAIDRTLVVVTHAERVVEGLAHGAEVLELANHRGQSAP</sequence>
<evidence type="ECO:0000256" key="3">
    <source>
        <dbReference type="ARBA" id="ARBA00022741"/>
    </source>
</evidence>
<dbReference type="GO" id="GO:0015421">
    <property type="term" value="F:ABC-type oligopeptide transporter activity"/>
    <property type="evidence" value="ECO:0007669"/>
    <property type="project" value="TreeGrafter"/>
</dbReference>
<dbReference type="EMBL" id="CP001631">
    <property type="protein sequence ID" value="ACU53483.1"/>
    <property type="molecule type" value="Genomic_DNA"/>
</dbReference>
<dbReference type="PROSITE" id="PS50893">
    <property type="entry name" value="ABC_TRANSPORTER_2"/>
    <property type="match status" value="1"/>
</dbReference>
<dbReference type="SUPFAM" id="SSF52540">
    <property type="entry name" value="P-loop containing nucleoside triphosphate hydrolases"/>
    <property type="match status" value="1"/>
</dbReference>
<dbReference type="InterPro" id="IPR011527">
    <property type="entry name" value="ABC1_TM_dom"/>
</dbReference>
<feature type="transmembrane region" description="Helical" evidence="7">
    <location>
        <begin position="133"/>
        <end position="154"/>
    </location>
</feature>
<keyword evidence="11" id="KW-1185">Reference proteome</keyword>
<keyword evidence="5 7" id="KW-1133">Transmembrane helix</keyword>
<dbReference type="InterPro" id="IPR014223">
    <property type="entry name" value="ABC_CydC/D"/>
</dbReference>
<dbReference type="NCBIfam" id="TIGR02868">
    <property type="entry name" value="CydC"/>
    <property type="match status" value="1"/>
</dbReference>
<organism evidence="10 11">
    <name type="scientific">Acidimicrobium ferrooxidans (strain DSM 10331 / JCM 15462 / NBRC 103882 / ICP)</name>
    <dbReference type="NCBI Taxonomy" id="525909"/>
    <lineage>
        <taxon>Bacteria</taxon>
        <taxon>Bacillati</taxon>
        <taxon>Actinomycetota</taxon>
        <taxon>Acidimicrobiia</taxon>
        <taxon>Acidimicrobiales</taxon>
        <taxon>Acidimicrobiaceae</taxon>
        <taxon>Acidimicrobium</taxon>
    </lineage>
</organism>
<dbReference type="GO" id="GO:0045454">
    <property type="term" value="P:cell redox homeostasis"/>
    <property type="evidence" value="ECO:0007669"/>
    <property type="project" value="InterPro"/>
</dbReference>
<dbReference type="InterPro" id="IPR036640">
    <property type="entry name" value="ABC1_TM_sf"/>
</dbReference>
<dbReference type="InterPro" id="IPR027417">
    <property type="entry name" value="P-loop_NTPase"/>
</dbReference>
<keyword evidence="3" id="KW-0547">Nucleotide-binding</keyword>
<dbReference type="InterPro" id="IPR025662">
    <property type="entry name" value="Sigma_54_int_dom_ATP-bd_1"/>
</dbReference>
<reference evidence="10 11" key="1">
    <citation type="journal article" date="2009" name="Stand. Genomic Sci.">
        <title>Complete genome sequence of Acidimicrobium ferrooxidans type strain (ICP).</title>
        <authorList>
            <person name="Clum A."/>
            <person name="Nolan M."/>
            <person name="Lang E."/>
            <person name="Glavina Del Rio T."/>
            <person name="Tice H."/>
            <person name="Copeland A."/>
            <person name="Cheng J.F."/>
            <person name="Lucas S."/>
            <person name="Chen F."/>
            <person name="Bruce D."/>
            <person name="Goodwin L."/>
            <person name="Pitluck S."/>
            <person name="Ivanova N."/>
            <person name="Mavrommatis K."/>
            <person name="Mikhailova N."/>
            <person name="Pati A."/>
            <person name="Chen A."/>
            <person name="Palaniappan K."/>
            <person name="Goker M."/>
            <person name="Spring S."/>
            <person name="Land M."/>
            <person name="Hauser L."/>
            <person name="Chang Y.J."/>
            <person name="Jeffries C.C."/>
            <person name="Chain P."/>
            <person name="Bristow J."/>
            <person name="Eisen J.A."/>
            <person name="Markowitz V."/>
            <person name="Hugenholtz P."/>
            <person name="Kyrpides N.C."/>
            <person name="Klenk H.P."/>
            <person name="Lapidus A."/>
        </authorList>
    </citation>
    <scope>NUCLEOTIDE SEQUENCE [LARGE SCALE GENOMIC DNA]</scope>
    <source>
        <strain evidence="11">DSM 10331 / JCM 15462 / NBRC 103882 / ICP</strain>
    </source>
</reference>
<dbReference type="InterPro" id="IPR017871">
    <property type="entry name" value="ABC_transporter-like_CS"/>
</dbReference>
<protein>
    <submittedName>
        <fullName evidence="10">Sigma 54 interacting domain protein</fullName>
    </submittedName>
</protein>
<dbReference type="Gene3D" id="3.40.50.300">
    <property type="entry name" value="P-loop containing nucleotide triphosphate hydrolases"/>
    <property type="match status" value="1"/>
</dbReference>
<evidence type="ECO:0000256" key="7">
    <source>
        <dbReference type="SAM" id="Phobius"/>
    </source>
</evidence>
<feature type="transmembrane region" description="Helical" evidence="7">
    <location>
        <begin position="21"/>
        <end position="44"/>
    </location>
</feature>
<dbReference type="SUPFAM" id="SSF90123">
    <property type="entry name" value="ABC transporter transmembrane region"/>
    <property type="match status" value="1"/>
</dbReference>
<feature type="transmembrane region" description="Helical" evidence="7">
    <location>
        <begin position="237"/>
        <end position="266"/>
    </location>
</feature>
<dbReference type="InterPro" id="IPR003439">
    <property type="entry name" value="ABC_transporter-like_ATP-bd"/>
</dbReference>
<evidence type="ECO:0000256" key="6">
    <source>
        <dbReference type="ARBA" id="ARBA00023136"/>
    </source>
</evidence>
<gene>
    <name evidence="10" type="ordered locus">Afer_0522</name>
</gene>
<keyword evidence="2 7" id="KW-0812">Transmembrane</keyword>
<evidence type="ECO:0000259" key="9">
    <source>
        <dbReference type="PROSITE" id="PS50929"/>
    </source>
</evidence>
<accession>C7M389</accession>
<dbReference type="GO" id="GO:0005886">
    <property type="term" value="C:plasma membrane"/>
    <property type="evidence" value="ECO:0007669"/>
    <property type="project" value="UniProtKB-SubCell"/>
</dbReference>
<dbReference type="InterPro" id="IPR039421">
    <property type="entry name" value="Type_1_exporter"/>
</dbReference>
<dbReference type="InterPro" id="IPR003593">
    <property type="entry name" value="AAA+_ATPase"/>
</dbReference>
<dbReference type="PROSITE" id="PS00211">
    <property type="entry name" value="ABC_TRANSPORTER_1"/>
    <property type="match status" value="1"/>
</dbReference>
<name>C7M389_ACIFD</name>
<feature type="transmembrane region" description="Helical" evidence="7">
    <location>
        <begin position="50"/>
        <end position="68"/>
    </location>
</feature>
<dbReference type="PANTHER" id="PTHR43394:SF1">
    <property type="entry name" value="ATP-BINDING CASSETTE SUB-FAMILY B MEMBER 10, MITOCHONDRIAL"/>
    <property type="match status" value="1"/>
</dbReference>
<dbReference type="GO" id="GO:0005524">
    <property type="term" value="F:ATP binding"/>
    <property type="evidence" value="ECO:0007669"/>
    <property type="project" value="UniProtKB-KW"/>
</dbReference>
<evidence type="ECO:0000259" key="8">
    <source>
        <dbReference type="PROSITE" id="PS50893"/>
    </source>
</evidence>
<proteinExistence type="predicted"/>
<evidence type="ECO:0000256" key="5">
    <source>
        <dbReference type="ARBA" id="ARBA00022989"/>
    </source>
</evidence>
<dbReference type="AlphaFoldDB" id="C7M389"/>
<dbReference type="PROSITE" id="PS00675">
    <property type="entry name" value="SIGMA54_INTERACT_1"/>
    <property type="match status" value="1"/>
</dbReference>
<feature type="domain" description="ABC transmembrane type-1" evidence="9">
    <location>
        <begin position="25"/>
        <end position="302"/>
    </location>
</feature>
<evidence type="ECO:0000256" key="1">
    <source>
        <dbReference type="ARBA" id="ARBA00004651"/>
    </source>
</evidence>
<keyword evidence="4" id="KW-0067">ATP-binding</keyword>
<dbReference type="eggNOG" id="COG4987">
    <property type="taxonomic scope" value="Bacteria"/>
</dbReference>